<dbReference type="EMBL" id="JAFLRJ010000905">
    <property type="protein sequence ID" value="MBO0517843.1"/>
    <property type="molecule type" value="Genomic_DNA"/>
</dbReference>
<feature type="compositionally biased region" description="Acidic residues" evidence="1">
    <location>
        <begin position="129"/>
        <end position="139"/>
    </location>
</feature>
<organism evidence="2 3">
    <name type="scientific">Streptomyces beijiangensis</name>
    <dbReference type="NCBI Taxonomy" id="163361"/>
    <lineage>
        <taxon>Bacteria</taxon>
        <taxon>Bacillati</taxon>
        <taxon>Actinomycetota</taxon>
        <taxon>Actinomycetes</taxon>
        <taxon>Kitasatosporales</taxon>
        <taxon>Streptomycetaceae</taxon>
        <taxon>Streptomyces</taxon>
    </lineage>
</organism>
<reference evidence="2" key="1">
    <citation type="submission" date="2021-03" db="EMBL/GenBank/DDBJ databases">
        <title>Streptomyces poriferae sp. nov., a novel marine sponge-derived Actinobacteria species with anti-MRSA activity.</title>
        <authorList>
            <person name="Sandoval-Powers M."/>
            <person name="Kralova S."/>
            <person name="Nguyen G.-S."/>
            <person name="Fawwal D."/>
            <person name="Degnes K."/>
            <person name="Klinkenberg G."/>
            <person name="Sletta H."/>
            <person name="Wentzel A."/>
            <person name="Liles M.R."/>
        </authorList>
    </citation>
    <scope>NUCLEOTIDE SEQUENCE</scope>
    <source>
        <strain evidence="2">DSM 41794</strain>
    </source>
</reference>
<feature type="non-terminal residue" evidence="2">
    <location>
        <position position="1"/>
    </location>
</feature>
<comment type="caution">
    <text evidence="2">The sequence shown here is derived from an EMBL/GenBank/DDBJ whole genome shotgun (WGS) entry which is preliminary data.</text>
</comment>
<feature type="region of interest" description="Disordered" evidence="1">
    <location>
        <begin position="129"/>
        <end position="155"/>
    </location>
</feature>
<protein>
    <submittedName>
        <fullName evidence="2">Uncharacterized protein</fullName>
    </submittedName>
</protein>
<evidence type="ECO:0000256" key="1">
    <source>
        <dbReference type="SAM" id="MobiDB-lite"/>
    </source>
</evidence>
<keyword evidence="3" id="KW-1185">Reference proteome</keyword>
<name>A0A939FFP4_9ACTN</name>
<evidence type="ECO:0000313" key="2">
    <source>
        <dbReference type="EMBL" id="MBO0517843.1"/>
    </source>
</evidence>
<dbReference type="Proteomes" id="UP000664167">
    <property type="component" value="Unassembled WGS sequence"/>
</dbReference>
<dbReference type="AlphaFoldDB" id="A0A939FFP4"/>
<evidence type="ECO:0000313" key="3">
    <source>
        <dbReference type="Proteomes" id="UP000664167"/>
    </source>
</evidence>
<proteinExistence type="predicted"/>
<sequence length="191" mass="18389">VLGLLGVPGELLPGAGELAGGVPGVPGVERGELELASGVLVPGVLPVGGGVERGGVLDGLLDGVDDVCDGFVVGDVVGVALVPVGADDRGVEGDVEDGVEAAGPLEEGEDGVEGVALGPGVELVECDGTDGVDGEGDDGDGVRPDGVGPVLGREPGVLELEPPEFGLVGIALFPSGRAFDGPSEALGVGFA</sequence>
<accession>A0A939FFP4</accession>
<gene>
    <name evidence="2" type="ORF">J0695_39795</name>
</gene>